<dbReference type="OrthoDB" id="10282431at2759"/>
<dbReference type="InParanoid" id="A0A3N4LRD7"/>
<evidence type="ECO:0000313" key="2">
    <source>
        <dbReference type="Proteomes" id="UP000267821"/>
    </source>
</evidence>
<dbReference type="Proteomes" id="UP000267821">
    <property type="component" value="Unassembled WGS sequence"/>
</dbReference>
<evidence type="ECO:0000313" key="1">
    <source>
        <dbReference type="EMBL" id="RPB24248.1"/>
    </source>
</evidence>
<name>A0A3N4LRD7_9PEZI</name>
<reference evidence="1 2" key="1">
    <citation type="journal article" date="2018" name="Nat. Ecol. Evol.">
        <title>Pezizomycetes genomes reveal the molecular basis of ectomycorrhizal truffle lifestyle.</title>
        <authorList>
            <person name="Murat C."/>
            <person name="Payen T."/>
            <person name="Noel B."/>
            <person name="Kuo A."/>
            <person name="Morin E."/>
            <person name="Chen J."/>
            <person name="Kohler A."/>
            <person name="Krizsan K."/>
            <person name="Balestrini R."/>
            <person name="Da Silva C."/>
            <person name="Montanini B."/>
            <person name="Hainaut M."/>
            <person name="Levati E."/>
            <person name="Barry K.W."/>
            <person name="Belfiori B."/>
            <person name="Cichocki N."/>
            <person name="Clum A."/>
            <person name="Dockter R.B."/>
            <person name="Fauchery L."/>
            <person name="Guy J."/>
            <person name="Iotti M."/>
            <person name="Le Tacon F."/>
            <person name="Lindquist E.A."/>
            <person name="Lipzen A."/>
            <person name="Malagnac F."/>
            <person name="Mello A."/>
            <person name="Molinier V."/>
            <person name="Miyauchi S."/>
            <person name="Poulain J."/>
            <person name="Riccioni C."/>
            <person name="Rubini A."/>
            <person name="Sitrit Y."/>
            <person name="Splivallo R."/>
            <person name="Traeger S."/>
            <person name="Wang M."/>
            <person name="Zifcakova L."/>
            <person name="Wipf D."/>
            <person name="Zambonelli A."/>
            <person name="Paolocci F."/>
            <person name="Nowrousian M."/>
            <person name="Ottonello S."/>
            <person name="Baldrian P."/>
            <person name="Spatafora J.W."/>
            <person name="Henrissat B."/>
            <person name="Nagy L.G."/>
            <person name="Aury J.M."/>
            <person name="Wincker P."/>
            <person name="Grigoriev I.V."/>
            <person name="Bonfante P."/>
            <person name="Martin F.M."/>
        </authorList>
    </citation>
    <scope>NUCLEOTIDE SEQUENCE [LARGE SCALE GENOMIC DNA]</scope>
    <source>
        <strain evidence="1 2">ATCC MYA-4762</strain>
    </source>
</reference>
<proteinExistence type="predicted"/>
<accession>A0A3N4LRD7</accession>
<sequence>MPAGHPRFTAINQRRELEREDARRIVEYLVSGPRSLARLGLPTFRLLVPNTPIHEGHNDKPDSWFTGEITEWWQTLMVALLNGNSNVIVGTGCCRFTPINPPQRRELKYQDAFRIVQHVAFKCLPHWEQKTFELAIPNSLIHKGSNYIRESWSTVEITMWWQSLMVGLLNERMAANSEPPMCIKDYSYLNGVDLGSERGVSAGCSGLNPPLPGQ</sequence>
<dbReference type="EMBL" id="ML121542">
    <property type="protein sequence ID" value="RPB24248.1"/>
    <property type="molecule type" value="Genomic_DNA"/>
</dbReference>
<keyword evidence="2" id="KW-1185">Reference proteome</keyword>
<protein>
    <submittedName>
        <fullName evidence="1">Uncharacterized protein</fullName>
    </submittedName>
</protein>
<organism evidence="1 2">
    <name type="scientific">Terfezia boudieri ATCC MYA-4762</name>
    <dbReference type="NCBI Taxonomy" id="1051890"/>
    <lineage>
        <taxon>Eukaryota</taxon>
        <taxon>Fungi</taxon>
        <taxon>Dikarya</taxon>
        <taxon>Ascomycota</taxon>
        <taxon>Pezizomycotina</taxon>
        <taxon>Pezizomycetes</taxon>
        <taxon>Pezizales</taxon>
        <taxon>Pezizaceae</taxon>
        <taxon>Terfezia</taxon>
    </lineage>
</organism>
<gene>
    <name evidence="1" type="ORF">L211DRAFT_848988</name>
</gene>
<dbReference type="AlphaFoldDB" id="A0A3N4LRD7"/>